<gene>
    <name evidence="3" type="ORF">DCP75_02695</name>
</gene>
<evidence type="ECO:0000313" key="3">
    <source>
        <dbReference type="EMBL" id="HAN26631.1"/>
    </source>
</evidence>
<feature type="non-terminal residue" evidence="3">
    <location>
        <position position="232"/>
    </location>
</feature>
<dbReference type="PANTHER" id="PTHR30469">
    <property type="entry name" value="MULTIDRUG RESISTANCE PROTEIN MDTA"/>
    <property type="match status" value="1"/>
</dbReference>
<dbReference type="SUPFAM" id="SSF111369">
    <property type="entry name" value="HlyD-like secretion proteins"/>
    <property type="match status" value="1"/>
</dbReference>
<evidence type="ECO:0000256" key="1">
    <source>
        <dbReference type="ARBA" id="ARBA00009477"/>
    </source>
</evidence>
<dbReference type="Gene3D" id="2.40.30.170">
    <property type="match status" value="1"/>
</dbReference>
<protein>
    <submittedName>
        <fullName evidence="3">Efflux RND transporter periplasmic adaptor subunit</fullName>
    </submittedName>
</protein>
<sequence>MAGRTGSWALLLWFLAGVCAADTGVRVGLATVETTDILRELRLTGTVTAQHDASLSVAAAGLVADIVVDTGAQVAAGDVLLRMDAELAQLRHAAAQAQVAQAEVRARDAQRRLQEAQSLLPQRSIAETTVRELVADRDAARATLQQVTAEASLAQALLARHTLRAPFAGVISLRRAERGEWLTPGQAVFDLVGLEDLRLDFAVPEDYLASLQEGAPMTFTTAARPAQEFTGT</sequence>
<dbReference type="InterPro" id="IPR006143">
    <property type="entry name" value="RND_pump_MFP"/>
</dbReference>
<evidence type="ECO:0000256" key="2">
    <source>
        <dbReference type="SAM" id="Coils"/>
    </source>
</evidence>
<feature type="coiled-coil region" evidence="2">
    <location>
        <begin position="85"/>
        <end position="150"/>
    </location>
</feature>
<organism evidence="3 4">
    <name type="scientific">Haliea salexigens</name>
    <dbReference type="NCBI Taxonomy" id="287487"/>
    <lineage>
        <taxon>Bacteria</taxon>
        <taxon>Pseudomonadati</taxon>
        <taxon>Pseudomonadota</taxon>
        <taxon>Gammaproteobacteria</taxon>
        <taxon>Cellvibrionales</taxon>
        <taxon>Halieaceae</taxon>
        <taxon>Haliea</taxon>
    </lineage>
</organism>
<dbReference type="PANTHER" id="PTHR30469:SF38">
    <property type="entry name" value="HLYD FAMILY SECRETION PROTEIN"/>
    <property type="match status" value="1"/>
</dbReference>
<evidence type="ECO:0000313" key="4">
    <source>
        <dbReference type="Proteomes" id="UP000259273"/>
    </source>
</evidence>
<name>A0A3C1KJ61_9GAMM</name>
<dbReference type="EMBL" id="DMND01000049">
    <property type="protein sequence ID" value="HAN26631.1"/>
    <property type="molecule type" value="Genomic_DNA"/>
</dbReference>
<proteinExistence type="inferred from homology"/>
<dbReference type="STRING" id="1121937.GCA_000423125_00952"/>
<dbReference type="Gene3D" id="1.10.287.470">
    <property type="entry name" value="Helix hairpin bin"/>
    <property type="match status" value="1"/>
</dbReference>
<keyword evidence="2" id="KW-0175">Coiled coil</keyword>
<dbReference type="GO" id="GO:1990281">
    <property type="term" value="C:efflux pump complex"/>
    <property type="evidence" value="ECO:0007669"/>
    <property type="project" value="TreeGrafter"/>
</dbReference>
<dbReference type="Gene3D" id="2.40.50.100">
    <property type="match status" value="1"/>
</dbReference>
<dbReference type="GO" id="GO:0015562">
    <property type="term" value="F:efflux transmembrane transporter activity"/>
    <property type="evidence" value="ECO:0007669"/>
    <property type="project" value="TreeGrafter"/>
</dbReference>
<dbReference type="Proteomes" id="UP000259273">
    <property type="component" value="Unassembled WGS sequence"/>
</dbReference>
<comment type="similarity">
    <text evidence="1">Belongs to the membrane fusion protein (MFP) (TC 8.A.1) family.</text>
</comment>
<dbReference type="AlphaFoldDB" id="A0A3C1KJ61"/>
<accession>A0A3C1KJ61</accession>
<comment type="caution">
    <text evidence="3">The sequence shown here is derived from an EMBL/GenBank/DDBJ whole genome shotgun (WGS) entry which is preliminary data.</text>
</comment>
<reference evidence="3 4" key="1">
    <citation type="journal article" date="2018" name="Nat. Biotechnol.">
        <title>A standardized bacterial taxonomy based on genome phylogeny substantially revises the tree of life.</title>
        <authorList>
            <person name="Parks D.H."/>
            <person name="Chuvochina M."/>
            <person name="Waite D.W."/>
            <person name="Rinke C."/>
            <person name="Skarshewski A."/>
            <person name="Chaumeil P.A."/>
            <person name="Hugenholtz P."/>
        </authorList>
    </citation>
    <scope>NUCLEOTIDE SEQUENCE [LARGE SCALE GENOMIC DNA]</scope>
    <source>
        <strain evidence="3">UBA9158</strain>
    </source>
</reference>
<dbReference type="NCBIfam" id="TIGR01730">
    <property type="entry name" value="RND_mfp"/>
    <property type="match status" value="1"/>
</dbReference>